<evidence type="ECO:0000313" key="2">
    <source>
        <dbReference type="EMBL" id="GLR66523.1"/>
    </source>
</evidence>
<reference evidence="3" key="1">
    <citation type="journal article" date="2019" name="Int. J. Syst. Evol. Microbiol.">
        <title>The Global Catalogue of Microorganisms (GCM) 10K type strain sequencing project: providing services to taxonomists for standard genome sequencing and annotation.</title>
        <authorList>
            <consortium name="The Broad Institute Genomics Platform"/>
            <consortium name="The Broad Institute Genome Sequencing Center for Infectious Disease"/>
            <person name="Wu L."/>
            <person name="Ma J."/>
        </authorList>
    </citation>
    <scope>NUCLEOTIDE SEQUENCE [LARGE SCALE GENOMIC DNA]</scope>
    <source>
        <strain evidence="3">NBRC 112502</strain>
    </source>
</reference>
<dbReference type="PIRSF" id="PIRSF018297">
    <property type="entry name" value="Doc"/>
    <property type="match status" value="1"/>
</dbReference>
<dbReference type="Proteomes" id="UP001156641">
    <property type="component" value="Unassembled WGS sequence"/>
</dbReference>
<dbReference type="NCBIfam" id="TIGR01550">
    <property type="entry name" value="DOC_P1"/>
    <property type="match status" value="1"/>
</dbReference>
<dbReference type="InterPro" id="IPR003812">
    <property type="entry name" value="Fido"/>
</dbReference>
<protein>
    <submittedName>
        <fullName evidence="2">Death-on-curing protein</fullName>
    </submittedName>
</protein>
<dbReference type="InterPro" id="IPR053737">
    <property type="entry name" value="Type_II_TA_Toxin"/>
</dbReference>
<dbReference type="EMBL" id="BSOS01000025">
    <property type="protein sequence ID" value="GLR66523.1"/>
    <property type="molecule type" value="Genomic_DNA"/>
</dbReference>
<organism evidence="2 3">
    <name type="scientific">Acidocella aquatica</name>
    <dbReference type="NCBI Taxonomy" id="1922313"/>
    <lineage>
        <taxon>Bacteria</taxon>
        <taxon>Pseudomonadati</taxon>
        <taxon>Pseudomonadota</taxon>
        <taxon>Alphaproteobacteria</taxon>
        <taxon>Acetobacterales</taxon>
        <taxon>Acidocellaceae</taxon>
        <taxon>Acidocella</taxon>
    </lineage>
</organism>
<dbReference type="RefSeq" id="WP_284257219.1">
    <property type="nucleotide sequence ID" value="NZ_BSOS01000025.1"/>
</dbReference>
<gene>
    <name evidence="2" type="primary">doc</name>
    <name evidence="2" type="ORF">GCM10010909_12030</name>
</gene>
<comment type="caution">
    <text evidence="2">The sequence shown here is derived from an EMBL/GenBank/DDBJ whole genome shotgun (WGS) entry which is preliminary data.</text>
</comment>
<dbReference type="Pfam" id="PF02661">
    <property type="entry name" value="Fic"/>
    <property type="match status" value="1"/>
</dbReference>
<evidence type="ECO:0000259" key="1">
    <source>
        <dbReference type="PROSITE" id="PS51459"/>
    </source>
</evidence>
<feature type="domain" description="Fido" evidence="1">
    <location>
        <begin position="7"/>
        <end position="124"/>
    </location>
</feature>
<sequence length="128" mass="13958">MSGPAFLEPDAVLFLHDQSIREYGGYHGLRDEALLSSALNRPVDKFGYDPAVDWTALGAAYAFGIAKNHAFLDGNKRTAWACCVLFLKINGIELQVLPQDAVEAVVSLATGGMNEGTFAVWLRLRTRS</sequence>
<dbReference type="PANTHER" id="PTHR39426:SF1">
    <property type="entry name" value="HOMOLOGY TO DEATH-ON-CURING PROTEIN OF PHAGE P1"/>
    <property type="match status" value="1"/>
</dbReference>
<keyword evidence="3" id="KW-1185">Reference proteome</keyword>
<dbReference type="PANTHER" id="PTHR39426">
    <property type="entry name" value="HOMOLOGY TO DEATH-ON-CURING PROTEIN OF PHAGE P1"/>
    <property type="match status" value="1"/>
</dbReference>
<dbReference type="InterPro" id="IPR036597">
    <property type="entry name" value="Fido-like_dom_sf"/>
</dbReference>
<dbReference type="Gene3D" id="1.20.120.1870">
    <property type="entry name" value="Fic/DOC protein, Fido domain"/>
    <property type="match status" value="1"/>
</dbReference>
<accession>A0ABQ6A5E0</accession>
<evidence type="ECO:0000313" key="3">
    <source>
        <dbReference type="Proteomes" id="UP001156641"/>
    </source>
</evidence>
<dbReference type="InterPro" id="IPR006440">
    <property type="entry name" value="Doc"/>
</dbReference>
<dbReference type="SUPFAM" id="SSF140931">
    <property type="entry name" value="Fic-like"/>
    <property type="match status" value="1"/>
</dbReference>
<proteinExistence type="predicted"/>
<dbReference type="PROSITE" id="PS51459">
    <property type="entry name" value="FIDO"/>
    <property type="match status" value="1"/>
</dbReference>
<name>A0ABQ6A5E0_9PROT</name>